<evidence type="ECO:0000259" key="1">
    <source>
        <dbReference type="Pfam" id="PF01156"/>
    </source>
</evidence>
<dbReference type="RefSeq" id="WP_268916439.1">
    <property type="nucleotide sequence ID" value="NZ_JAPTMY010000002.1"/>
</dbReference>
<dbReference type="InterPro" id="IPR001910">
    <property type="entry name" value="Inosine/uridine_hydrolase_dom"/>
</dbReference>
<organism evidence="2 3">
    <name type="scientific">Actinomyces israelii</name>
    <dbReference type="NCBI Taxonomy" id="1659"/>
    <lineage>
        <taxon>Bacteria</taxon>
        <taxon>Bacillati</taxon>
        <taxon>Actinomycetota</taxon>
        <taxon>Actinomycetes</taxon>
        <taxon>Actinomycetales</taxon>
        <taxon>Actinomycetaceae</taxon>
        <taxon>Actinomyces</taxon>
    </lineage>
</organism>
<feature type="domain" description="Inosine/uridine-preferring nucleoside hydrolase" evidence="1">
    <location>
        <begin position="122"/>
        <end position="235"/>
    </location>
</feature>
<dbReference type="InterPro" id="IPR036452">
    <property type="entry name" value="Ribo_hydro-like"/>
</dbReference>
<accession>A0ABT4I4R1</accession>
<evidence type="ECO:0000313" key="3">
    <source>
        <dbReference type="Proteomes" id="UP001072034"/>
    </source>
</evidence>
<sequence length="346" mass="37670">MTTEPAEPTAPPAPAAPRIWAYGTRPWLPEADRLEGVRPRTRVIVDNDFAGDPDDLFQLAHHLLVEGTEVRGVVVSRLREDDAWNRTGSSIRAGRERVEGLLAAMGVTGVDLYDGDDRGFDAHNGPTDASRFIVAEAMRDDDRPLYLVAGGSLGDVARAFKAEPAIADRLTLIWIGGSEHAGLAYVPEGASALEYNMALDIASALYVFNETDARVWQMPRDVYRSAAVSLPVIRRGCAAAGALGGYLLAQLGGVRSMVAGAGMHPGATYVLGDQPLVLLSSLQTTFEPDAASSYYDVVPRPRLAEDGTYRYPQDTRPMRRYLRIDNNLLFDDMFASFAALADWLEE</sequence>
<dbReference type="Proteomes" id="UP001072034">
    <property type="component" value="Unassembled WGS sequence"/>
</dbReference>
<dbReference type="EMBL" id="JAPTMY010000002">
    <property type="protein sequence ID" value="MCZ0856723.1"/>
    <property type="molecule type" value="Genomic_DNA"/>
</dbReference>
<dbReference type="Gene3D" id="3.90.245.10">
    <property type="entry name" value="Ribonucleoside hydrolase-like"/>
    <property type="match status" value="1"/>
</dbReference>
<evidence type="ECO:0000313" key="2">
    <source>
        <dbReference type="EMBL" id="MCZ0856723.1"/>
    </source>
</evidence>
<name>A0ABT4I4R1_9ACTO</name>
<comment type="caution">
    <text evidence="2">The sequence shown here is derived from an EMBL/GenBank/DDBJ whole genome shotgun (WGS) entry which is preliminary data.</text>
</comment>
<dbReference type="Pfam" id="PF01156">
    <property type="entry name" value="IU_nuc_hydro"/>
    <property type="match status" value="1"/>
</dbReference>
<dbReference type="GO" id="GO:0016787">
    <property type="term" value="F:hydrolase activity"/>
    <property type="evidence" value="ECO:0007669"/>
    <property type="project" value="UniProtKB-KW"/>
</dbReference>
<proteinExistence type="predicted"/>
<protein>
    <submittedName>
        <fullName evidence="2">Nucleoside hydrolase</fullName>
    </submittedName>
</protein>
<reference evidence="2" key="1">
    <citation type="submission" date="2022-10" db="EMBL/GenBank/DDBJ databases">
        <title>Genome sequence of Actinomyces israelii ATCC 10048.</title>
        <authorList>
            <person name="Watt R.M."/>
            <person name="Tong W.M."/>
        </authorList>
    </citation>
    <scope>NUCLEOTIDE SEQUENCE</scope>
    <source>
        <strain evidence="2">ATCC 10048</strain>
    </source>
</reference>
<dbReference type="SUPFAM" id="SSF53590">
    <property type="entry name" value="Nucleoside hydrolase"/>
    <property type="match status" value="1"/>
</dbReference>
<gene>
    <name evidence="2" type="ORF">OHJ16_01485</name>
</gene>
<keyword evidence="3" id="KW-1185">Reference proteome</keyword>
<keyword evidence="2" id="KW-0378">Hydrolase</keyword>